<sequence>MEFEEKVEKMSPTNGQLQKGANLIDNIKAKLEEQCPGIVSCANTIAFAVAESMTLGRSIRHLPFPNWSMDQMLNLFKKKGLNAEDMVTLNGAHSVGATHCNIFSERLYNYSNTGRHDPRIWTRSRKLVEKRNALLETDQAMVNEKRTTSFVRRMAEDLNLFSDGFFRSAYRKPRRG</sequence>
<comment type="catalytic activity">
    <reaction evidence="1">
        <text>2 a phenolic donor + H2O2 = 2 a phenolic radical donor + 2 H2O</text>
        <dbReference type="Rhea" id="RHEA:56136"/>
        <dbReference type="ChEBI" id="CHEBI:15377"/>
        <dbReference type="ChEBI" id="CHEBI:16240"/>
        <dbReference type="ChEBI" id="CHEBI:139520"/>
        <dbReference type="ChEBI" id="CHEBI:139521"/>
        <dbReference type="EC" id="1.11.1.7"/>
    </reaction>
</comment>
<dbReference type="GO" id="GO:0140825">
    <property type="term" value="F:lactoperoxidase activity"/>
    <property type="evidence" value="ECO:0007669"/>
    <property type="project" value="UniProtKB-EC"/>
</dbReference>
<evidence type="ECO:0000256" key="4">
    <source>
        <dbReference type="ARBA" id="ARBA00022617"/>
    </source>
</evidence>
<dbReference type="AlphaFoldDB" id="A0A834SSX7"/>
<evidence type="ECO:0000313" key="12">
    <source>
        <dbReference type="EMBL" id="KAF7802844.1"/>
    </source>
</evidence>
<reference evidence="12" key="1">
    <citation type="submission" date="2020-09" db="EMBL/GenBank/DDBJ databases">
        <title>Genome-Enabled Discovery of Anthraquinone Biosynthesis in Senna tora.</title>
        <authorList>
            <person name="Kang S.-H."/>
            <person name="Pandey R.P."/>
            <person name="Lee C.-M."/>
            <person name="Sim J.-S."/>
            <person name="Jeong J.-T."/>
            <person name="Choi B.-S."/>
            <person name="Jung M."/>
            <person name="Ginzburg D."/>
            <person name="Zhao K."/>
            <person name="Won S.Y."/>
            <person name="Oh T.-J."/>
            <person name="Yu Y."/>
            <person name="Kim N.-H."/>
            <person name="Lee O.R."/>
            <person name="Lee T.-H."/>
            <person name="Bashyal P."/>
            <person name="Kim T.-S."/>
            <person name="Lee W.-H."/>
            <person name="Kawkins C."/>
            <person name="Kim C.-K."/>
            <person name="Kim J.S."/>
            <person name="Ahn B.O."/>
            <person name="Rhee S.Y."/>
            <person name="Sohng J.K."/>
        </authorList>
    </citation>
    <scope>NUCLEOTIDE SEQUENCE</scope>
    <source>
        <tissue evidence="12">Leaf</tissue>
    </source>
</reference>
<evidence type="ECO:0000256" key="7">
    <source>
        <dbReference type="ARBA" id="ARBA00023004"/>
    </source>
</evidence>
<dbReference type="Proteomes" id="UP000634136">
    <property type="component" value="Unassembled WGS sequence"/>
</dbReference>
<organism evidence="12 13">
    <name type="scientific">Senna tora</name>
    <dbReference type="NCBI Taxonomy" id="362788"/>
    <lineage>
        <taxon>Eukaryota</taxon>
        <taxon>Viridiplantae</taxon>
        <taxon>Streptophyta</taxon>
        <taxon>Embryophyta</taxon>
        <taxon>Tracheophyta</taxon>
        <taxon>Spermatophyta</taxon>
        <taxon>Magnoliopsida</taxon>
        <taxon>eudicotyledons</taxon>
        <taxon>Gunneridae</taxon>
        <taxon>Pentapetalae</taxon>
        <taxon>rosids</taxon>
        <taxon>fabids</taxon>
        <taxon>Fabales</taxon>
        <taxon>Fabaceae</taxon>
        <taxon>Caesalpinioideae</taxon>
        <taxon>Cassia clade</taxon>
        <taxon>Senna</taxon>
    </lineage>
</organism>
<accession>A0A834SSX7</accession>
<evidence type="ECO:0000256" key="2">
    <source>
        <dbReference type="ARBA" id="ARBA00012313"/>
    </source>
</evidence>
<evidence type="ECO:0000256" key="3">
    <source>
        <dbReference type="ARBA" id="ARBA00022559"/>
    </source>
</evidence>
<dbReference type="PANTHER" id="PTHR31517:SF84">
    <property type="entry name" value="PEROXIDASE"/>
    <property type="match status" value="1"/>
</dbReference>
<dbReference type="GO" id="GO:0020037">
    <property type="term" value="F:heme binding"/>
    <property type="evidence" value="ECO:0007669"/>
    <property type="project" value="InterPro"/>
</dbReference>
<name>A0A834SSX7_9FABA</name>
<comment type="cofactor">
    <cofactor evidence="9">
        <name>Ca(2+)</name>
        <dbReference type="ChEBI" id="CHEBI:29108"/>
    </cofactor>
    <text evidence="9">Binds 2 calcium ions per subunit.</text>
</comment>
<dbReference type="GO" id="GO:0006979">
    <property type="term" value="P:response to oxidative stress"/>
    <property type="evidence" value="ECO:0007669"/>
    <property type="project" value="InterPro"/>
</dbReference>
<feature type="binding site" evidence="8">
    <location>
        <position position="63"/>
    </location>
    <ligand>
        <name>substrate</name>
    </ligand>
</feature>
<feature type="binding site" description="axial binding residue" evidence="9">
    <location>
        <position position="93"/>
    </location>
    <ligand>
        <name>heme b</name>
        <dbReference type="ChEBI" id="CHEBI:60344"/>
    </ligand>
    <ligandPart>
        <name>Fe</name>
        <dbReference type="ChEBI" id="CHEBI:18248"/>
    </ligandPart>
</feature>
<keyword evidence="6" id="KW-0560">Oxidoreductase</keyword>
<comment type="similarity">
    <text evidence="10">Belongs to the peroxidase family.</text>
</comment>
<comment type="caution">
    <text evidence="12">The sequence shown here is derived from an EMBL/GenBank/DDBJ whole genome shotgun (WGS) entry which is preliminary data.</text>
</comment>
<evidence type="ECO:0000259" key="11">
    <source>
        <dbReference type="PROSITE" id="PS50873"/>
    </source>
</evidence>
<evidence type="ECO:0000256" key="6">
    <source>
        <dbReference type="ARBA" id="ARBA00023002"/>
    </source>
</evidence>
<dbReference type="PANTHER" id="PTHR31517">
    <property type="match status" value="1"/>
</dbReference>
<dbReference type="Gene3D" id="1.10.420.10">
    <property type="entry name" value="Peroxidase, domain 2"/>
    <property type="match status" value="1"/>
</dbReference>
<dbReference type="InterPro" id="IPR010255">
    <property type="entry name" value="Haem_peroxidase_sf"/>
</dbReference>
<dbReference type="Gene3D" id="1.10.520.10">
    <property type="match status" value="1"/>
</dbReference>
<dbReference type="EMBL" id="JAAIUW010000013">
    <property type="protein sequence ID" value="KAF7802844.1"/>
    <property type="molecule type" value="Genomic_DNA"/>
</dbReference>
<keyword evidence="7 9" id="KW-0408">Iron</keyword>
<dbReference type="InterPro" id="IPR000823">
    <property type="entry name" value="Peroxidase_pln"/>
</dbReference>
<dbReference type="OrthoDB" id="1830655at2759"/>
<evidence type="ECO:0000256" key="9">
    <source>
        <dbReference type="PIRSR" id="PIRSR600823-3"/>
    </source>
</evidence>
<keyword evidence="4" id="KW-0349">Heme</keyword>
<evidence type="ECO:0000256" key="1">
    <source>
        <dbReference type="ARBA" id="ARBA00000189"/>
    </source>
</evidence>
<keyword evidence="9" id="KW-0106">Calcium</keyword>
<dbReference type="EC" id="1.11.1.7" evidence="2"/>
<dbReference type="Pfam" id="PF00141">
    <property type="entry name" value="peroxidase"/>
    <property type="match status" value="2"/>
</dbReference>
<gene>
    <name evidence="12" type="ORF">G2W53_041955</name>
</gene>
<evidence type="ECO:0000256" key="10">
    <source>
        <dbReference type="RuleBase" id="RU004241"/>
    </source>
</evidence>
<evidence type="ECO:0000256" key="8">
    <source>
        <dbReference type="PIRSR" id="PIRSR600823-2"/>
    </source>
</evidence>
<feature type="domain" description="Plant heme peroxidase family profile" evidence="11">
    <location>
        <begin position="1"/>
        <end position="176"/>
    </location>
</feature>
<dbReference type="GO" id="GO:0046872">
    <property type="term" value="F:metal ion binding"/>
    <property type="evidence" value="ECO:0007669"/>
    <property type="project" value="UniProtKB-KW"/>
</dbReference>
<evidence type="ECO:0000256" key="5">
    <source>
        <dbReference type="ARBA" id="ARBA00022723"/>
    </source>
</evidence>
<protein>
    <recommendedName>
        <fullName evidence="2">peroxidase</fullName>
        <ecNumber evidence="2">1.11.1.7</ecNumber>
    </recommendedName>
</protein>
<comment type="cofactor">
    <cofactor evidence="9">
        <name>heme b</name>
        <dbReference type="ChEBI" id="CHEBI:60344"/>
    </cofactor>
    <text evidence="9">Binds 1 heme b (iron(II)-protoporphyrin IX) group per subunit.</text>
</comment>
<keyword evidence="3 12" id="KW-0575">Peroxidase</keyword>
<evidence type="ECO:0000313" key="13">
    <source>
        <dbReference type="Proteomes" id="UP000634136"/>
    </source>
</evidence>
<keyword evidence="13" id="KW-1185">Reference proteome</keyword>
<feature type="binding site" evidence="9">
    <location>
        <position position="8"/>
    </location>
    <ligand>
        <name>Ca(2+)</name>
        <dbReference type="ChEBI" id="CHEBI:29108"/>
        <label>1</label>
    </ligand>
</feature>
<dbReference type="InterPro" id="IPR002016">
    <property type="entry name" value="Haem_peroxidase"/>
</dbReference>
<dbReference type="PROSITE" id="PS50873">
    <property type="entry name" value="PEROXIDASE_4"/>
    <property type="match status" value="1"/>
</dbReference>
<dbReference type="SUPFAM" id="SSF48113">
    <property type="entry name" value="Heme-dependent peroxidases"/>
    <property type="match status" value="1"/>
</dbReference>
<keyword evidence="5 9" id="KW-0479">Metal-binding</keyword>
<proteinExistence type="inferred from homology"/>